<protein>
    <recommendedName>
        <fullName evidence="2">Inositol polyphosphate-related phosphatase domain-containing protein</fullName>
    </recommendedName>
</protein>
<feature type="compositionally biased region" description="Low complexity" evidence="1">
    <location>
        <begin position="229"/>
        <end position="242"/>
    </location>
</feature>
<dbReference type="AlphaFoldDB" id="A0AAW0S6Q3"/>
<keyword evidence="4" id="KW-1185">Reference proteome</keyword>
<reference evidence="3 4" key="1">
    <citation type="submission" date="2020-02" db="EMBL/GenBank/DDBJ databases">
        <title>Comparative genomics of the hypocrealean fungal genus Beauvera.</title>
        <authorList>
            <person name="Showalter D.N."/>
            <person name="Bushley K.E."/>
            <person name="Rehner S.A."/>
        </authorList>
    </citation>
    <scope>NUCLEOTIDE SEQUENCE [LARGE SCALE GENOMIC DNA]</scope>
    <source>
        <strain evidence="3 4">ARSEF4384</strain>
    </source>
</reference>
<gene>
    <name evidence="3" type="ORF">G3M48_005192</name>
</gene>
<dbReference type="InterPro" id="IPR046985">
    <property type="entry name" value="IP5"/>
</dbReference>
<dbReference type="SMART" id="SM00128">
    <property type="entry name" value="IPPc"/>
    <property type="match status" value="1"/>
</dbReference>
<dbReference type="GO" id="GO:0046856">
    <property type="term" value="P:phosphatidylinositol dephosphorylation"/>
    <property type="evidence" value="ECO:0007669"/>
    <property type="project" value="InterPro"/>
</dbReference>
<feature type="compositionally biased region" description="Basic and acidic residues" evidence="1">
    <location>
        <begin position="180"/>
        <end position="191"/>
    </location>
</feature>
<feature type="compositionally biased region" description="Basic and acidic residues" evidence="1">
    <location>
        <begin position="375"/>
        <end position="386"/>
    </location>
</feature>
<comment type="caution">
    <text evidence="3">The sequence shown here is derived from an EMBL/GenBank/DDBJ whole genome shotgun (WGS) entry which is preliminary data.</text>
</comment>
<feature type="compositionally biased region" description="Low complexity" evidence="1">
    <location>
        <begin position="141"/>
        <end position="150"/>
    </location>
</feature>
<feature type="compositionally biased region" description="Polar residues" evidence="1">
    <location>
        <begin position="217"/>
        <end position="228"/>
    </location>
</feature>
<evidence type="ECO:0000259" key="2">
    <source>
        <dbReference type="SMART" id="SM00128"/>
    </source>
</evidence>
<dbReference type="SUPFAM" id="SSF50998">
    <property type="entry name" value="Quinoprotein alcohol dehydrogenase-like"/>
    <property type="match status" value="1"/>
</dbReference>
<evidence type="ECO:0000313" key="4">
    <source>
        <dbReference type="Proteomes" id="UP001397290"/>
    </source>
</evidence>
<organism evidence="3 4">
    <name type="scientific">Beauveria asiatica</name>
    <dbReference type="NCBI Taxonomy" id="1069075"/>
    <lineage>
        <taxon>Eukaryota</taxon>
        <taxon>Fungi</taxon>
        <taxon>Dikarya</taxon>
        <taxon>Ascomycota</taxon>
        <taxon>Pezizomycotina</taxon>
        <taxon>Sordariomycetes</taxon>
        <taxon>Hypocreomycetidae</taxon>
        <taxon>Hypocreales</taxon>
        <taxon>Cordycipitaceae</taxon>
        <taxon>Beauveria</taxon>
    </lineage>
</organism>
<evidence type="ECO:0000313" key="3">
    <source>
        <dbReference type="EMBL" id="KAK8149905.1"/>
    </source>
</evidence>
<dbReference type="InterPro" id="IPR000300">
    <property type="entry name" value="IPPc"/>
</dbReference>
<accession>A0AAW0S6Q3</accession>
<dbReference type="GO" id="GO:0004439">
    <property type="term" value="F:phosphatidylinositol-4,5-bisphosphate 5-phosphatase activity"/>
    <property type="evidence" value="ECO:0007669"/>
    <property type="project" value="TreeGrafter"/>
</dbReference>
<dbReference type="Gene3D" id="2.130.10.10">
    <property type="entry name" value="YVTN repeat-like/Quinoprotein amine dehydrogenase"/>
    <property type="match status" value="1"/>
</dbReference>
<dbReference type="Proteomes" id="UP001397290">
    <property type="component" value="Unassembled WGS sequence"/>
</dbReference>
<dbReference type="PANTHER" id="PTHR11200:SF240">
    <property type="entry name" value="INOSITOL POLYPHOSPHATE 5-PHOSPHATASE C9G1.10C-RELATED"/>
    <property type="match status" value="1"/>
</dbReference>
<dbReference type="InterPro" id="IPR036691">
    <property type="entry name" value="Endo/exonu/phosph_ase_sf"/>
</dbReference>
<name>A0AAW0S6Q3_9HYPO</name>
<feature type="compositionally biased region" description="Low complexity" evidence="1">
    <location>
        <begin position="254"/>
        <end position="265"/>
    </location>
</feature>
<feature type="domain" description="Inositol polyphosphate-related phosphatase" evidence="2">
    <location>
        <begin position="747"/>
        <end position="1090"/>
    </location>
</feature>
<feature type="compositionally biased region" description="Polar residues" evidence="1">
    <location>
        <begin position="25"/>
        <end position="38"/>
    </location>
</feature>
<dbReference type="Pfam" id="PF22669">
    <property type="entry name" value="Exo_endo_phos2"/>
    <property type="match status" value="1"/>
</dbReference>
<sequence length="1145" mass="126814">MESPADKTDGSSIKPVSSLLARFESMNQASPQPNSTIPRSPAPKPERLRSFKTTGDAAAAPVTPTKNSIPKEKPPIKPKPLHGTALSAQQKRPALEESVIPPPVTVQPPQSPPQQSRQQPIRGDQSPFLDPSTAISHPVISSKPSSAASSRPLTPTHGVPPPRSPRLAGSKPPSPPPPRRTGESRRDKEARALTPVTTGRSEKRASAYLPPAAFPQRQESLPGSISTKDPSPFTSPPSSNSGSDDESPPQLPTRPNRAANNAVARQSHAATSFQPPSVHHSLADNRRNHTNGIGDSHRALHNDPCANEPPPLPVRRPTQEMPSKTVITRDMAPPPRPVRAPAQQSPPKRDPMPALHSQPLSTQQFLPPPTRNRSKTLESKNSDKGDFPTSVSPEPKGPAEESALPNIACINRKAPYLKESCLSIEAGYEPKQFDVCGDVVCATGSFTRGWNTFDGGKLFSLIHREGVKATAIIFKPNLDPDDEGDQIWIGMNSGDMMEVDVATGRILCTKPGAHGRYEIKKAYRYRNQIWTLDESGCLHIWGPDVDGTPNLNKNPTHTHRVPTGHTFSLVADGQLWHVASKAIRVFDPWSAAFQVLMKPLVTEGTADITAGTTMDAHPRKVFFGHVDGKVSIYSTSDYTCQKVIHIGGWRINTLAAVSADLWVGYSTGAVCIYDTKKSPWVTKKEWQAHKDGIHQLKADAAAPYRIERAQVVSVGNDGMVKLWDGFLQEDKLEASLESNQTKFCQFDELSLMVMTWNAGASTPHSLRYSNGDSSFFQEFVQTSGSPDILVFGFQELVDLEDKTATAKRFLKSKKKDSSDTDNMSHQYRNWQEFLRTTLDDYAPQKPLYQVLSAECLVGLFTCIFVKSSLLGRIKMQDLQSNTVKRGMGGLHGNKGAIAVRFHIDDSSLCFVNCHLAAGQTATNSRHEDIASILKASLFRKQVDESKRQNYYRGGGDGDLIVDHEICVINGDLNYRIDTMSYETVVRAVKQNKLSRLLDRDQLLVARRRNPAFQLRAFEELPLNFAPTYKYDVGTDRYDTSEKRRSPAWCDRLLYRGNGKIEQLDYGRHEVKVSDHRPVSGNFRLHVKKVDDGKREQVKMEAHKTIETMRQSYLDEAKLKYLVVTCGLSESESRDHIQDRFARNSR</sequence>
<dbReference type="InterPro" id="IPR015943">
    <property type="entry name" value="WD40/YVTN_repeat-like_dom_sf"/>
</dbReference>
<dbReference type="EMBL" id="JAAHCF010000034">
    <property type="protein sequence ID" value="KAK8149905.1"/>
    <property type="molecule type" value="Genomic_DNA"/>
</dbReference>
<dbReference type="SUPFAM" id="SSF56219">
    <property type="entry name" value="DNase I-like"/>
    <property type="match status" value="1"/>
</dbReference>
<dbReference type="InterPro" id="IPR011047">
    <property type="entry name" value="Quinoprotein_ADH-like_sf"/>
</dbReference>
<dbReference type="PANTHER" id="PTHR11200">
    <property type="entry name" value="INOSITOL 5-PHOSPHATASE"/>
    <property type="match status" value="1"/>
</dbReference>
<proteinExistence type="predicted"/>
<dbReference type="Gene3D" id="3.60.10.10">
    <property type="entry name" value="Endonuclease/exonuclease/phosphatase"/>
    <property type="match status" value="1"/>
</dbReference>
<feature type="compositionally biased region" description="Pro residues" evidence="1">
    <location>
        <begin position="100"/>
        <end position="112"/>
    </location>
</feature>
<feature type="region of interest" description="Disordered" evidence="1">
    <location>
        <begin position="1"/>
        <end position="402"/>
    </location>
</feature>
<evidence type="ECO:0000256" key="1">
    <source>
        <dbReference type="SAM" id="MobiDB-lite"/>
    </source>
</evidence>